<dbReference type="InterPro" id="IPR035907">
    <property type="entry name" value="Hppk_sf"/>
</dbReference>
<protein>
    <recommendedName>
        <fullName evidence="3">2-amino-4-hydroxy-6-hydroxymethyldihydropteridine pyrophosphokinase</fullName>
    </recommendedName>
</protein>
<evidence type="ECO:0000313" key="1">
    <source>
        <dbReference type="EMBL" id="KYG60785.1"/>
    </source>
</evidence>
<dbReference type="SUPFAM" id="SSF55083">
    <property type="entry name" value="6-hydroxymethyl-7,8-dihydropterin pyrophosphokinase, HPPK"/>
    <property type="match status" value="1"/>
</dbReference>
<accession>A0A150WCJ8</accession>
<name>A0A150WCJ8_BDEBC</name>
<reference evidence="1 2" key="1">
    <citation type="submission" date="2016-03" db="EMBL/GenBank/DDBJ databases">
        <authorList>
            <person name="Ploux O."/>
        </authorList>
    </citation>
    <scope>NUCLEOTIDE SEQUENCE [LARGE SCALE GENOMIC DNA]</scope>
    <source>
        <strain evidence="1 2">BER2</strain>
    </source>
</reference>
<proteinExistence type="predicted"/>
<evidence type="ECO:0000313" key="2">
    <source>
        <dbReference type="Proteomes" id="UP000075391"/>
    </source>
</evidence>
<gene>
    <name evidence="1" type="ORF">AZI85_12415</name>
</gene>
<organism evidence="1 2">
    <name type="scientific">Bdellovibrio bacteriovorus</name>
    <dbReference type="NCBI Taxonomy" id="959"/>
    <lineage>
        <taxon>Bacteria</taxon>
        <taxon>Pseudomonadati</taxon>
        <taxon>Bdellovibrionota</taxon>
        <taxon>Bdellovibrionia</taxon>
        <taxon>Bdellovibrionales</taxon>
        <taxon>Pseudobdellovibrionaceae</taxon>
        <taxon>Bdellovibrio</taxon>
    </lineage>
</organism>
<dbReference type="OrthoDB" id="9776634at2"/>
<dbReference type="AlphaFoldDB" id="A0A150WCJ8"/>
<dbReference type="Proteomes" id="UP000075391">
    <property type="component" value="Unassembled WGS sequence"/>
</dbReference>
<dbReference type="EMBL" id="LUKF01000019">
    <property type="protein sequence ID" value="KYG60785.1"/>
    <property type="molecule type" value="Genomic_DNA"/>
</dbReference>
<comment type="caution">
    <text evidence="1">The sequence shown here is derived from an EMBL/GenBank/DDBJ whole genome shotgun (WGS) entry which is preliminary data.</text>
</comment>
<dbReference type="RefSeq" id="WP_063245033.1">
    <property type="nucleotide sequence ID" value="NZ_CP168967.1"/>
</dbReference>
<dbReference type="Gene3D" id="3.30.70.560">
    <property type="entry name" value="7,8-Dihydro-6-hydroxymethylpterin-pyrophosphokinase HPPK"/>
    <property type="match status" value="1"/>
</dbReference>
<sequence length="169" mass="19019">MTPIRHSALIHAALDLVGGAEKAKDLLRKLNECGEVTAISSVYKRYLTAERLDLSAYLEFVIRFETPLNVDALLHLILSLCEEGTPGLSQKSHKELTLLTYDDLILMSPRLTLPYPQLHQDPLIIRCSAEAWGQYEHPIYQKNLSEIARAAAPARQAEFYIQGKSLVDF</sequence>
<evidence type="ECO:0008006" key="3">
    <source>
        <dbReference type="Google" id="ProtNLM"/>
    </source>
</evidence>